<comment type="caution">
    <text evidence="3">The sequence shown here is derived from an EMBL/GenBank/DDBJ whole genome shotgun (WGS) entry which is preliminary data.</text>
</comment>
<evidence type="ECO:0000256" key="1">
    <source>
        <dbReference type="SAM" id="MobiDB-lite"/>
    </source>
</evidence>
<dbReference type="AlphaFoldDB" id="A0A9P1J526"/>
<gene>
    <name evidence="3" type="ORF">CAMP_LOCUS18427</name>
</gene>
<evidence type="ECO:0000256" key="2">
    <source>
        <dbReference type="SAM" id="SignalP"/>
    </source>
</evidence>
<name>A0A9P1J526_9PELO</name>
<keyword evidence="4" id="KW-1185">Reference proteome</keyword>
<sequence>MNRFLVFAIFILCSFMTCDALRGALFRSGRSAGRSRPMNQQSAQTLFDYMFAPKRSVGTLESESVVPELPSDEQQPLFYTQFH</sequence>
<evidence type="ECO:0000313" key="4">
    <source>
        <dbReference type="Proteomes" id="UP001152747"/>
    </source>
</evidence>
<feature type="chain" id="PRO_5040428179" evidence="2">
    <location>
        <begin position="21"/>
        <end position="83"/>
    </location>
</feature>
<accession>A0A9P1J526</accession>
<keyword evidence="2" id="KW-0732">Signal</keyword>
<dbReference type="Proteomes" id="UP001152747">
    <property type="component" value="Unassembled WGS sequence"/>
</dbReference>
<feature type="signal peptide" evidence="2">
    <location>
        <begin position="1"/>
        <end position="20"/>
    </location>
</feature>
<feature type="region of interest" description="Disordered" evidence="1">
    <location>
        <begin position="62"/>
        <end position="83"/>
    </location>
</feature>
<dbReference type="EMBL" id="CANHGI010000006">
    <property type="protein sequence ID" value="CAI5455790.1"/>
    <property type="molecule type" value="Genomic_DNA"/>
</dbReference>
<evidence type="ECO:0000313" key="3">
    <source>
        <dbReference type="EMBL" id="CAI5455790.1"/>
    </source>
</evidence>
<feature type="compositionally biased region" description="Polar residues" evidence="1">
    <location>
        <begin position="72"/>
        <end position="83"/>
    </location>
</feature>
<reference evidence="3" key="1">
    <citation type="submission" date="2022-11" db="EMBL/GenBank/DDBJ databases">
        <authorList>
            <person name="Kikuchi T."/>
        </authorList>
    </citation>
    <scope>NUCLEOTIDE SEQUENCE</scope>
    <source>
        <strain evidence="3">PS1010</strain>
    </source>
</reference>
<protein>
    <submittedName>
        <fullName evidence="3">Uncharacterized protein</fullName>
    </submittedName>
</protein>
<proteinExistence type="predicted"/>
<organism evidence="3 4">
    <name type="scientific">Caenorhabditis angaria</name>
    <dbReference type="NCBI Taxonomy" id="860376"/>
    <lineage>
        <taxon>Eukaryota</taxon>
        <taxon>Metazoa</taxon>
        <taxon>Ecdysozoa</taxon>
        <taxon>Nematoda</taxon>
        <taxon>Chromadorea</taxon>
        <taxon>Rhabditida</taxon>
        <taxon>Rhabditina</taxon>
        <taxon>Rhabditomorpha</taxon>
        <taxon>Rhabditoidea</taxon>
        <taxon>Rhabditidae</taxon>
        <taxon>Peloderinae</taxon>
        <taxon>Caenorhabditis</taxon>
    </lineage>
</organism>